<organism evidence="1 2">
    <name type="scientific">Niveibacterium microcysteis</name>
    <dbReference type="NCBI Taxonomy" id="2811415"/>
    <lineage>
        <taxon>Bacteria</taxon>
        <taxon>Pseudomonadati</taxon>
        <taxon>Pseudomonadota</taxon>
        <taxon>Betaproteobacteria</taxon>
        <taxon>Rhodocyclales</taxon>
        <taxon>Rhodocyclaceae</taxon>
        <taxon>Niveibacterium</taxon>
    </lineage>
</organism>
<protein>
    <submittedName>
        <fullName evidence="1">DUF1501 domain-containing protein</fullName>
    </submittedName>
</protein>
<dbReference type="Proteomes" id="UP000663570">
    <property type="component" value="Chromosome"/>
</dbReference>
<gene>
    <name evidence="1" type="ORF">JY500_17445</name>
</gene>
<dbReference type="InterPro" id="IPR010869">
    <property type="entry name" value="DUF1501"/>
</dbReference>
<proteinExistence type="predicted"/>
<dbReference type="PROSITE" id="PS51318">
    <property type="entry name" value="TAT"/>
    <property type="match status" value="1"/>
</dbReference>
<dbReference type="RefSeq" id="WP_206253978.1">
    <property type="nucleotide sequence ID" value="NZ_CP071060.1"/>
</dbReference>
<dbReference type="InterPro" id="IPR006311">
    <property type="entry name" value="TAT_signal"/>
</dbReference>
<name>A0ABX7M3A5_9RHOO</name>
<evidence type="ECO:0000313" key="1">
    <source>
        <dbReference type="EMBL" id="QSI76238.1"/>
    </source>
</evidence>
<reference evidence="1 2" key="1">
    <citation type="submission" date="2021-02" db="EMBL/GenBank/DDBJ databases">
        <title>Niveibacterium changnyeongensis HC41.</title>
        <authorList>
            <person name="Kang M."/>
        </authorList>
    </citation>
    <scope>NUCLEOTIDE SEQUENCE [LARGE SCALE GENOMIC DNA]</scope>
    <source>
        <strain evidence="1 2">HC41</strain>
    </source>
</reference>
<accession>A0ABX7M3A5</accession>
<dbReference type="PANTHER" id="PTHR43737">
    <property type="entry name" value="BLL7424 PROTEIN"/>
    <property type="match status" value="1"/>
</dbReference>
<keyword evidence="2" id="KW-1185">Reference proteome</keyword>
<dbReference type="PANTHER" id="PTHR43737:SF1">
    <property type="entry name" value="DUF1501 DOMAIN-CONTAINING PROTEIN"/>
    <property type="match status" value="1"/>
</dbReference>
<evidence type="ECO:0000313" key="2">
    <source>
        <dbReference type="Proteomes" id="UP000663570"/>
    </source>
</evidence>
<sequence>MSINNASRREFLKRAAALSALGGAAPFALNLAGIGAAAAATDPDYKALVCLFFYGGNDQTNTVIPYDATSYNDYYAARDTIARAQADLLPLTTLSDLGGRQLALPKEFAPIKTLFDGGKAAILANVGPLVAPIKDAAEYKSGKVPVPPKLFSHNDQTATWQAFTPEGAKLGWGGRFGDLLGSMNSNAVFTAVSAAGNTVFLSGKNTFQYQISSSGAVGINNINATSLFGSPQGAAALRAVSTGNSSQLFEREHGRIVQRSIDAQAAVAAALATLPTTDARVALPTAQANNNLARQLQVVARLAGVSAALGVKRQVFFVSIGGFDTHDNQLTQQPTLHTAIAGAVDYFYNATVQLGIANNVTLFTGSDFGRTLTSNGDGSDHGWGSHHFIVGGAVKGQDVYGSFPVVKLGTAEDVGSGRLLPTTSVDQYAATLGRWFGVSDSDLGTILPNIGRFSTRYLNFI</sequence>
<dbReference type="Pfam" id="PF07394">
    <property type="entry name" value="DUF1501"/>
    <property type="match status" value="1"/>
</dbReference>
<dbReference type="EMBL" id="CP071060">
    <property type="protein sequence ID" value="QSI76238.1"/>
    <property type="molecule type" value="Genomic_DNA"/>
</dbReference>